<dbReference type="EMBL" id="OV121140">
    <property type="protein sequence ID" value="CAH0564895.1"/>
    <property type="molecule type" value="Genomic_DNA"/>
</dbReference>
<dbReference type="OrthoDB" id="6779801at2759"/>
<evidence type="ECO:0000259" key="2">
    <source>
        <dbReference type="SMART" id="SM00343"/>
    </source>
</evidence>
<feature type="domain" description="CCHC-type" evidence="2">
    <location>
        <begin position="296"/>
        <end position="310"/>
    </location>
</feature>
<name>A0A9P0BJL9_BRAAE</name>
<evidence type="ECO:0000256" key="1">
    <source>
        <dbReference type="SAM" id="MobiDB-lite"/>
    </source>
</evidence>
<feature type="region of interest" description="Disordered" evidence="1">
    <location>
        <begin position="396"/>
        <end position="418"/>
    </location>
</feature>
<feature type="region of interest" description="Disordered" evidence="1">
    <location>
        <begin position="1"/>
        <end position="23"/>
    </location>
</feature>
<dbReference type="GO" id="GO:0003676">
    <property type="term" value="F:nucleic acid binding"/>
    <property type="evidence" value="ECO:0007669"/>
    <property type="project" value="InterPro"/>
</dbReference>
<dbReference type="Proteomes" id="UP001154078">
    <property type="component" value="Chromosome 9"/>
</dbReference>
<dbReference type="InterPro" id="IPR001878">
    <property type="entry name" value="Znf_CCHC"/>
</dbReference>
<accession>A0A9P0BJL9</accession>
<organism evidence="3 4">
    <name type="scientific">Brassicogethes aeneus</name>
    <name type="common">Rape pollen beetle</name>
    <name type="synonym">Meligethes aeneus</name>
    <dbReference type="NCBI Taxonomy" id="1431903"/>
    <lineage>
        <taxon>Eukaryota</taxon>
        <taxon>Metazoa</taxon>
        <taxon>Ecdysozoa</taxon>
        <taxon>Arthropoda</taxon>
        <taxon>Hexapoda</taxon>
        <taxon>Insecta</taxon>
        <taxon>Pterygota</taxon>
        <taxon>Neoptera</taxon>
        <taxon>Endopterygota</taxon>
        <taxon>Coleoptera</taxon>
        <taxon>Polyphaga</taxon>
        <taxon>Cucujiformia</taxon>
        <taxon>Nitidulidae</taxon>
        <taxon>Meligethinae</taxon>
        <taxon>Brassicogethes</taxon>
    </lineage>
</organism>
<dbReference type="SUPFAM" id="SSF57756">
    <property type="entry name" value="Retrovirus zinc finger-like domains"/>
    <property type="match status" value="1"/>
</dbReference>
<dbReference type="GO" id="GO:0008270">
    <property type="term" value="F:zinc ion binding"/>
    <property type="evidence" value="ECO:0007669"/>
    <property type="project" value="InterPro"/>
</dbReference>
<reference evidence="3" key="1">
    <citation type="submission" date="2021-12" db="EMBL/GenBank/DDBJ databases">
        <authorList>
            <person name="King R."/>
        </authorList>
    </citation>
    <scope>NUCLEOTIDE SEQUENCE</scope>
</reference>
<sequence length="519" mass="59323">MKLTPRGGSDPPNNPSLTLTPPSYQTYQKLTKKEAITEDEKTNLSLELDSKLNNELKKPIEDQDKNQIKNIRKIQNMIEDQEKPMESDNTIIENEKTYYNPNLKQKGPFTVIIQGKNEGNNLSAAHCMTIAKILKNKNITGFNKISNKGYNKVGLDFNTAEQANSFIDRTDLDNWKTFIPLNLTTIKGIVKNIPLDFPIEELKEAESAAKILHLRRLTAPKRDKTGTIIKDHEQKPIYTSTGMIVITFEGKKCPIEIKYNHYSMLIETYIPPVIQCLSCLRFGHSAKICKSKPRFRKCGNEDHIKDECQNAPKCTSCGKDHMATSKTCEEYIRQKSINDYVARNRVSFFEAQQIFPLKKPAPNQELNSNTRFPLLPRRQETFQNLRLNMPQLPLTSHSEVVQQSKRKREIQQHSPGYDRAAHNSQLISLSPRLPSTYSVNNQHSKLFKDPITEKYFVAIPHAKMYSRAKRSVKNKLTSEKESGVAKFMVPESKHNCMVPLCVYLPTCMHRSAPIGGWSN</sequence>
<keyword evidence="4" id="KW-1185">Reference proteome</keyword>
<dbReference type="SMART" id="SM00343">
    <property type="entry name" value="ZnF_C2HC"/>
    <property type="match status" value="2"/>
</dbReference>
<evidence type="ECO:0000313" key="3">
    <source>
        <dbReference type="EMBL" id="CAH0564895.1"/>
    </source>
</evidence>
<feature type="domain" description="CCHC-type" evidence="2">
    <location>
        <begin position="275"/>
        <end position="291"/>
    </location>
</feature>
<dbReference type="InterPro" id="IPR036875">
    <property type="entry name" value="Znf_CCHC_sf"/>
</dbReference>
<evidence type="ECO:0000313" key="4">
    <source>
        <dbReference type="Proteomes" id="UP001154078"/>
    </source>
</evidence>
<dbReference type="AlphaFoldDB" id="A0A9P0BJL9"/>
<protein>
    <recommendedName>
        <fullName evidence="2">CCHC-type domain-containing protein</fullName>
    </recommendedName>
</protein>
<proteinExistence type="predicted"/>
<gene>
    <name evidence="3" type="ORF">MELIAE_LOCUS13338</name>
</gene>